<dbReference type="KEGG" id="plue:EWM63_24790"/>
<dbReference type="PROSITE" id="PS50110">
    <property type="entry name" value="RESPONSE_REGULATORY"/>
    <property type="match status" value="1"/>
</dbReference>
<dbReference type="Gene3D" id="3.40.50.2300">
    <property type="match status" value="1"/>
</dbReference>
<keyword evidence="5" id="KW-0804">Transcription</keyword>
<dbReference type="InterPro" id="IPR001789">
    <property type="entry name" value="Sig_transdc_resp-reg_receiver"/>
</dbReference>
<evidence type="ECO:0000256" key="5">
    <source>
        <dbReference type="ARBA" id="ARBA00023163"/>
    </source>
</evidence>
<dbReference type="GO" id="GO:0000156">
    <property type="term" value="F:phosphorelay response regulator activity"/>
    <property type="evidence" value="ECO:0007669"/>
    <property type="project" value="TreeGrafter"/>
</dbReference>
<accession>A0A4P6L2Y3</accession>
<dbReference type="SMART" id="SM00448">
    <property type="entry name" value="REC"/>
    <property type="match status" value="1"/>
</dbReference>
<dbReference type="InterPro" id="IPR009057">
    <property type="entry name" value="Homeodomain-like_sf"/>
</dbReference>
<dbReference type="Pfam" id="PF00072">
    <property type="entry name" value="Response_reg"/>
    <property type="match status" value="1"/>
</dbReference>
<gene>
    <name evidence="9" type="ORF">EWM63_24790</name>
</gene>
<evidence type="ECO:0000256" key="1">
    <source>
        <dbReference type="ARBA" id="ARBA00022553"/>
    </source>
</evidence>
<dbReference type="Pfam" id="PF12833">
    <property type="entry name" value="HTH_18"/>
    <property type="match status" value="1"/>
</dbReference>
<dbReference type="InterPro" id="IPR011006">
    <property type="entry name" value="CheY-like_superfamily"/>
</dbReference>
<evidence type="ECO:0000256" key="3">
    <source>
        <dbReference type="ARBA" id="ARBA00023015"/>
    </source>
</evidence>
<dbReference type="InterPro" id="IPR018060">
    <property type="entry name" value="HTH_AraC"/>
</dbReference>
<dbReference type="SUPFAM" id="SSF52172">
    <property type="entry name" value="CheY-like"/>
    <property type="match status" value="1"/>
</dbReference>
<dbReference type="GO" id="GO:0003700">
    <property type="term" value="F:DNA-binding transcription factor activity"/>
    <property type="evidence" value="ECO:0007669"/>
    <property type="project" value="InterPro"/>
</dbReference>
<keyword evidence="2" id="KW-0902">Two-component regulatory system</keyword>
<dbReference type="PROSITE" id="PS00041">
    <property type="entry name" value="HTH_ARAC_FAMILY_1"/>
    <property type="match status" value="1"/>
</dbReference>
<dbReference type="SMART" id="SM00342">
    <property type="entry name" value="HTH_ARAC"/>
    <property type="match status" value="1"/>
</dbReference>
<evidence type="ECO:0000259" key="8">
    <source>
        <dbReference type="PROSITE" id="PS50110"/>
    </source>
</evidence>
<evidence type="ECO:0000256" key="6">
    <source>
        <dbReference type="PROSITE-ProRule" id="PRU00169"/>
    </source>
</evidence>
<sequence>MANAFDQPAHVMVVDDAAFERLMLVDLLSEAGYHVTSANTGTQAYELAKTDLPDLILLDAKMPDLDGFACCRLLQASPATSGIPVIFLSGADSPLERVTGLMAGAVDYITKPFDSEELLVRIGIHLRLAQRHGPAKGFSAEDGDADAVLLTAAKRVIAENIGNLPGLTEIAHRVGTYREKLNQLFRARVGCSVFEYVRELRVERATTLLRDTEMEVRDIAQLVGFQNAGNFATAFKDRTGYTPTAFRSALHRRVPASVDQRTGAGQGRG</sequence>
<dbReference type="GO" id="GO:0000976">
    <property type="term" value="F:transcription cis-regulatory region binding"/>
    <property type="evidence" value="ECO:0007669"/>
    <property type="project" value="TreeGrafter"/>
</dbReference>
<name>A0A4P6L2Y3_9BURK</name>
<dbReference type="Gene3D" id="1.10.10.60">
    <property type="entry name" value="Homeodomain-like"/>
    <property type="match status" value="1"/>
</dbReference>
<dbReference type="AlphaFoldDB" id="A0A4P6L2Y3"/>
<evidence type="ECO:0000259" key="7">
    <source>
        <dbReference type="PROSITE" id="PS01124"/>
    </source>
</evidence>
<dbReference type="PRINTS" id="PR00032">
    <property type="entry name" value="HTHARAC"/>
</dbReference>
<feature type="modified residue" description="4-aspartylphosphate" evidence="6">
    <location>
        <position position="59"/>
    </location>
</feature>
<keyword evidence="10" id="KW-1185">Reference proteome</keyword>
<evidence type="ECO:0000313" key="10">
    <source>
        <dbReference type="Proteomes" id="UP000290637"/>
    </source>
</evidence>
<dbReference type="InterPro" id="IPR039420">
    <property type="entry name" value="WalR-like"/>
</dbReference>
<dbReference type="GO" id="GO:0032993">
    <property type="term" value="C:protein-DNA complex"/>
    <property type="evidence" value="ECO:0007669"/>
    <property type="project" value="TreeGrafter"/>
</dbReference>
<evidence type="ECO:0000256" key="2">
    <source>
        <dbReference type="ARBA" id="ARBA00023012"/>
    </source>
</evidence>
<dbReference type="EMBL" id="CP035913">
    <property type="protein sequence ID" value="QBE65797.1"/>
    <property type="molecule type" value="Genomic_DNA"/>
</dbReference>
<evidence type="ECO:0000313" key="9">
    <source>
        <dbReference type="EMBL" id="QBE65797.1"/>
    </source>
</evidence>
<keyword evidence="3" id="KW-0805">Transcription regulation</keyword>
<feature type="domain" description="HTH araC/xylS-type" evidence="7">
    <location>
        <begin position="151"/>
        <end position="249"/>
    </location>
</feature>
<dbReference type="OrthoDB" id="8874570at2"/>
<dbReference type="PROSITE" id="PS01124">
    <property type="entry name" value="HTH_ARAC_FAMILY_2"/>
    <property type="match status" value="1"/>
</dbReference>
<feature type="domain" description="Response regulatory" evidence="8">
    <location>
        <begin position="10"/>
        <end position="126"/>
    </location>
</feature>
<dbReference type="PANTHER" id="PTHR48111">
    <property type="entry name" value="REGULATOR OF RPOS"/>
    <property type="match status" value="1"/>
</dbReference>
<dbReference type="RefSeq" id="WP_130188906.1">
    <property type="nucleotide sequence ID" value="NZ_CP035913.1"/>
</dbReference>
<evidence type="ECO:0000256" key="4">
    <source>
        <dbReference type="ARBA" id="ARBA00023125"/>
    </source>
</evidence>
<proteinExistence type="predicted"/>
<keyword evidence="1 6" id="KW-0597">Phosphoprotein</keyword>
<protein>
    <submittedName>
        <fullName evidence="9">Response regulator</fullName>
    </submittedName>
</protein>
<dbReference type="SUPFAM" id="SSF46689">
    <property type="entry name" value="Homeodomain-like"/>
    <property type="match status" value="1"/>
</dbReference>
<dbReference type="InterPro" id="IPR020449">
    <property type="entry name" value="Tscrpt_reg_AraC-type_HTH"/>
</dbReference>
<dbReference type="Proteomes" id="UP000290637">
    <property type="component" value="Chromosome"/>
</dbReference>
<organism evidence="9 10">
    <name type="scientific">Pseudoduganella lutea</name>
    <dbReference type="NCBI Taxonomy" id="321985"/>
    <lineage>
        <taxon>Bacteria</taxon>
        <taxon>Pseudomonadati</taxon>
        <taxon>Pseudomonadota</taxon>
        <taxon>Betaproteobacteria</taxon>
        <taxon>Burkholderiales</taxon>
        <taxon>Oxalobacteraceae</taxon>
        <taxon>Telluria group</taxon>
        <taxon>Pseudoduganella</taxon>
    </lineage>
</organism>
<dbReference type="GO" id="GO:0005829">
    <property type="term" value="C:cytosol"/>
    <property type="evidence" value="ECO:0007669"/>
    <property type="project" value="TreeGrafter"/>
</dbReference>
<reference evidence="9 10" key="1">
    <citation type="submission" date="2019-02" db="EMBL/GenBank/DDBJ databases">
        <title>Draft Genome Sequences of Six Type Strains of the Genus Massilia.</title>
        <authorList>
            <person name="Miess H."/>
            <person name="Frediansyhah A."/>
            <person name="Gross H."/>
        </authorList>
    </citation>
    <scope>NUCLEOTIDE SEQUENCE [LARGE SCALE GENOMIC DNA]</scope>
    <source>
        <strain evidence="9 10">DSM 17473</strain>
    </source>
</reference>
<dbReference type="PANTHER" id="PTHR48111:SF1">
    <property type="entry name" value="TWO-COMPONENT RESPONSE REGULATOR ORR33"/>
    <property type="match status" value="1"/>
</dbReference>
<keyword evidence="4" id="KW-0238">DNA-binding</keyword>
<dbReference type="InterPro" id="IPR018062">
    <property type="entry name" value="HTH_AraC-typ_CS"/>
</dbReference>